<keyword evidence="3" id="KW-1185">Reference proteome</keyword>
<protein>
    <submittedName>
        <fullName evidence="2">Uncharacterized protein</fullName>
    </submittedName>
</protein>
<feature type="signal peptide" evidence="1">
    <location>
        <begin position="1"/>
        <end position="29"/>
    </location>
</feature>
<dbReference type="STRING" id="1280847.SAMN04488036_102266"/>
<keyword evidence="1" id="KW-0732">Signal</keyword>
<feature type="chain" id="PRO_5011538481" evidence="1">
    <location>
        <begin position="30"/>
        <end position="173"/>
    </location>
</feature>
<accession>A0A1I4CJ40</accession>
<dbReference type="RefSeq" id="WP_139216161.1">
    <property type="nucleotide sequence ID" value="NZ_FOSZ01000002.1"/>
</dbReference>
<name>A0A1I4CJ40_9RHOB</name>
<gene>
    <name evidence="2" type="ORF">SAMN04488036_102266</name>
</gene>
<dbReference type="AlphaFoldDB" id="A0A1I4CJ40"/>
<reference evidence="3" key="1">
    <citation type="submission" date="2016-10" db="EMBL/GenBank/DDBJ databases">
        <authorList>
            <person name="Varghese N."/>
            <person name="Submissions S."/>
        </authorList>
    </citation>
    <scope>NUCLEOTIDE SEQUENCE [LARGE SCALE GENOMIC DNA]</scope>
    <source>
        <strain evidence="3">DSM 28453</strain>
    </source>
</reference>
<organism evidence="2 3">
    <name type="scientific">Shimia haliotis</name>
    <dbReference type="NCBI Taxonomy" id="1280847"/>
    <lineage>
        <taxon>Bacteria</taxon>
        <taxon>Pseudomonadati</taxon>
        <taxon>Pseudomonadota</taxon>
        <taxon>Alphaproteobacteria</taxon>
        <taxon>Rhodobacterales</taxon>
        <taxon>Roseobacteraceae</taxon>
    </lineage>
</organism>
<evidence type="ECO:0000313" key="2">
    <source>
        <dbReference type="EMBL" id="SFK80317.1"/>
    </source>
</evidence>
<dbReference type="Proteomes" id="UP000198851">
    <property type="component" value="Unassembled WGS sequence"/>
</dbReference>
<evidence type="ECO:0000313" key="3">
    <source>
        <dbReference type="Proteomes" id="UP000198851"/>
    </source>
</evidence>
<evidence type="ECO:0000256" key="1">
    <source>
        <dbReference type="SAM" id="SignalP"/>
    </source>
</evidence>
<proteinExistence type="predicted"/>
<dbReference type="EMBL" id="FOSZ01000002">
    <property type="protein sequence ID" value="SFK80317.1"/>
    <property type="molecule type" value="Genomic_DNA"/>
</dbReference>
<sequence>MKVLQMDFAKGLAGVLLVLCFASASILHAHDEGELSEDTLENDLLAISEPEYFQSRVIEQNRDRLYPDINFYAGYKTVLWGAELQNLELLQNASDRLSASEVMPIVDGQGIAGLSFSLGSSSEEFDLHLQKLVAEYGPPSVETDNAYEWIGVNSTVRLVRSFTSNRLVFRTRQ</sequence>